<dbReference type="AlphaFoldDB" id="A0A6I4YKW1"/>
<sequence>MSDLPQSLTASTSEQARLLLDPALLTPLGHLLRGEDTGGDPGQRGAQGALGRSCPPD</sequence>
<reference evidence="2 3" key="1">
    <citation type="submission" date="2019-11" db="EMBL/GenBank/DDBJ databases">
        <title>Genome sequence of Deinococcus xianganensis Y35, AI-2 producing algicidal bacterium, isolated from lake water.</title>
        <authorList>
            <person name="Li Y."/>
        </authorList>
    </citation>
    <scope>NUCLEOTIDE SEQUENCE [LARGE SCALE GENOMIC DNA]</scope>
    <source>
        <strain evidence="2 3">Y35</strain>
    </source>
</reference>
<accession>A0A6I4YKW1</accession>
<name>A0A6I4YKW1_9DEIO</name>
<evidence type="ECO:0000313" key="2">
    <source>
        <dbReference type="EMBL" id="MXV20651.1"/>
    </source>
</evidence>
<comment type="caution">
    <text evidence="2">The sequence shown here is derived from an EMBL/GenBank/DDBJ whole genome shotgun (WGS) entry which is preliminary data.</text>
</comment>
<feature type="region of interest" description="Disordered" evidence="1">
    <location>
        <begin position="30"/>
        <end position="57"/>
    </location>
</feature>
<dbReference type="Proteomes" id="UP000430519">
    <property type="component" value="Unassembled WGS sequence"/>
</dbReference>
<evidence type="ECO:0000313" key="3">
    <source>
        <dbReference type="Proteomes" id="UP000430519"/>
    </source>
</evidence>
<protein>
    <submittedName>
        <fullName evidence="2">Uncharacterized protein</fullName>
    </submittedName>
</protein>
<dbReference type="EMBL" id="WVHK01000053">
    <property type="protein sequence ID" value="MXV20651.1"/>
    <property type="molecule type" value="Genomic_DNA"/>
</dbReference>
<organism evidence="2 3">
    <name type="scientific">Deinococcus xianganensis</name>
    <dbReference type="NCBI Taxonomy" id="1507289"/>
    <lineage>
        <taxon>Bacteria</taxon>
        <taxon>Thermotogati</taxon>
        <taxon>Deinococcota</taxon>
        <taxon>Deinococci</taxon>
        <taxon>Deinococcales</taxon>
        <taxon>Deinococcaceae</taxon>
        <taxon>Deinococcus</taxon>
    </lineage>
</organism>
<keyword evidence="3" id="KW-1185">Reference proteome</keyword>
<dbReference type="RefSeq" id="WP_160980311.1">
    <property type="nucleotide sequence ID" value="NZ_WVHK01000053.1"/>
</dbReference>
<evidence type="ECO:0000256" key="1">
    <source>
        <dbReference type="SAM" id="MobiDB-lite"/>
    </source>
</evidence>
<proteinExistence type="predicted"/>
<gene>
    <name evidence="2" type="ORF">GLX28_13505</name>
</gene>